<evidence type="ECO:0000313" key="2">
    <source>
        <dbReference type="EMBL" id="CAK5283000.1"/>
    </source>
</evidence>
<accession>A0AAD2HH78</accession>
<name>A0AAD2HH78_9AGAR</name>
<dbReference type="EMBL" id="CAVNYO010000403">
    <property type="protein sequence ID" value="CAK5274980.1"/>
    <property type="molecule type" value="Genomic_DNA"/>
</dbReference>
<dbReference type="AlphaFoldDB" id="A0AAD2HH78"/>
<organism evidence="1 3">
    <name type="scientific">Mycena citricolor</name>
    <dbReference type="NCBI Taxonomy" id="2018698"/>
    <lineage>
        <taxon>Eukaryota</taxon>
        <taxon>Fungi</taxon>
        <taxon>Dikarya</taxon>
        <taxon>Basidiomycota</taxon>
        <taxon>Agaricomycotina</taxon>
        <taxon>Agaricomycetes</taxon>
        <taxon>Agaricomycetidae</taxon>
        <taxon>Agaricales</taxon>
        <taxon>Marasmiineae</taxon>
        <taxon>Mycenaceae</taxon>
        <taxon>Mycena</taxon>
    </lineage>
</organism>
<proteinExistence type="predicted"/>
<keyword evidence="3" id="KW-1185">Reference proteome</keyword>
<comment type="caution">
    <text evidence="1">The sequence shown here is derived from an EMBL/GenBank/DDBJ whole genome shotgun (WGS) entry which is preliminary data.</text>
</comment>
<evidence type="ECO:0000313" key="3">
    <source>
        <dbReference type="Proteomes" id="UP001295794"/>
    </source>
</evidence>
<sequence length="45" mass="5119">PAIVQPSRHRTPLRGRQGLVTPQKSRCFLGRQPLRFQHVASRVVS</sequence>
<dbReference type="EMBL" id="CAVNYO010000465">
    <property type="protein sequence ID" value="CAK5283000.1"/>
    <property type="molecule type" value="Genomic_DNA"/>
</dbReference>
<protein>
    <submittedName>
        <fullName evidence="1">Uncharacterized protein</fullName>
    </submittedName>
</protein>
<evidence type="ECO:0000313" key="1">
    <source>
        <dbReference type="EMBL" id="CAK5274981.1"/>
    </source>
</evidence>
<dbReference type="EMBL" id="CAVNYO010000403">
    <property type="protein sequence ID" value="CAK5274981.1"/>
    <property type="molecule type" value="Genomic_DNA"/>
</dbReference>
<feature type="non-terminal residue" evidence="1">
    <location>
        <position position="1"/>
    </location>
</feature>
<reference evidence="1" key="1">
    <citation type="submission" date="2023-11" db="EMBL/GenBank/DDBJ databases">
        <authorList>
            <person name="De Vega J J."/>
            <person name="De Vega J J."/>
        </authorList>
    </citation>
    <scope>NUCLEOTIDE SEQUENCE</scope>
</reference>
<dbReference type="Proteomes" id="UP001295794">
    <property type="component" value="Unassembled WGS sequence"/>
</dbReference>
<gene>
    <name evidence="1" type="ORF">MYCIT1_LOCUS22451</name>
    <name evidence="2" type="ORF">MYCIT1_LOCUS35207</name>
</gene>